<dbReference type="PANTHER" id="PTHR42924">
    <property type="entry name" value="EXONUCLEASE"/>
    <property type="match status" value="1"/>
</dbReference>
<dbReference type="Gene3D" id="3.20.20.140">
    <property type="entry name" value="Metal-dependent hydrolases"/>
    <property type="match status" value="1"/>
</dbReference>
<keyword evidence="1" id="KW-0732">Signal</keyword>
<protein>
    <submittedName>
        <fullName evidence="2">PHP domain-containing protein</fullName>
    </submittedName>
</protein>
<accession>A0A502CI59</accession>
<gene>
    <name evidence="2" type="ORF">EAH88_02730</name>
</gene>
<feature type="chain" id="PRO_5030107313" evidence="1">
    <location>
        <begin position="31"/>
        <end position="519"/>
    </location>
</feature>
<evidence type="ECO:0000256" key="1">
    <source>
        <dbReference type="SAM" id="SignalP"/>
    </source>
</evidence>
<reference evidence="2 3" key="1">
    <citation type="journal article" date="2019" name="Environ. Microbiol.">
        <title>Species interactions and distinct microbial communities in high Arctic permafrost affected cryosols are associated with the CH4 and CO2 gas fluxes.</title>
        <authorList>
            <person name="Altshuler I."/>
            <person name="Hamel J."/>
            <person name="Turney S."/>
            <person name="Magnuson E."/>
            <person name="Levesque R."/>
            <person name="Greer C."/>
            <person name="Whyte L.G."/>
        </authorList>
    </citation>
    <scope>NUCLEOTIDE SEQUENCE [LARGE SCALE GENOMIC DNA]</scope>
    <source>
        <strain evidence="2 3">S13Y</strain>
    </source>
</reference>
<dbReference type="SUPFAM" id="SSF89550">
    <property type="entry name" value="PHP domain-like"/>
    <property type="match status" value="1"/>
</dbReference>
<dbReference type="AlphaFoldDB" id="A0A502CI59"/>
<organism evidence="2 3">
    <name type="scientific">Rhodanobacter glycinis</name>
    <dbReference type="NCBI Taxonomy" id="582702"/>
    <lineage>
        <taxon>Bacteria</taxon>
        <taxon>Pseudomonadati</taxon>
        <taxon>Pseudomonadota</taxon>
        <taxon>Gammaproteobacteria</taxon>
        <taxon>Lysobacterales</taxon>
        <taxon>Rhodanobacteraceae</taxon>
        <taxon>Rhodanobacter</taxon>
    </lineage>
</organism>
<proteinExistence type="predicted"/>
<dbReference type="InterPro" id="IPR016195">
    <property type="entry name" value="Pol/histidinol_Pase-like"/>
</dbReference>
<keyword evidence="3" id="KW-1185">Reference proteome</keyword>
<dbReference type="Proteomes" id="UP000319486">
    <property type="component" value="Unassembled WGS sequence"/>
</dbReference>
<evidence type="ECO:0000313" key="3">
    <source>
        <dbReference type="Proteomes" id="UP000319486"/>
    </source>
</evidence>
<dbReference type="EMBL" id="RCZO01000001">
    <property type="protein sequence ID" value="TPG11456.1"/>
    <property type="molecule type" value="Genomic_DNA"/>
</dbReference>
<dbReference type="PANTHER" id="PTHR42924:SF3">
    <property type="entry name" value="POLYMERASE_HISTIDINOL PHOSPHATASE N-TERMINAL DOMAIN-CONTAINING PROTEIN"/>
    <property type="match status" value="1"/>
</dbReference>
<dbReference type="NCBIfam" id="NF038032">
    <property type="entry name" value="CehA_McbA_metalo"/>
    <property type="match status" value="1"/>
</dbReference>
<sequence>MNPCLRHRLVHLFAGLLLAGLMLLCGVVQATDHPAGHEQPDLVLHGELDGTDNQTYRTLPFDVPAGSSRITVQFDYSGHDDEHTTIDLGLLGPDGFHGQDGFRGWSGGSKKLFTVSATDATPSFLPGAIRAGRWSLLLGVPNIRKGSRSRYTAKLWFGRPDDPAWEPAVLNPPLRREAGWYRGDLHMHTAHSDGSCPSQNGQRVPCPLFLTVEAAVKQGLDFIAITDHNTVSQANAMRELQPYFDRMLLIPGREITTFSGHANLFGSTAPVDFRIDGRQVKDWNALLKQIAPLHGLLSINHAIRPSGESCMGCGWTAKPPIDMAGVQAVEIVNDGDAGTPLSGMPFWEQQLARGYRLTGIGGSDNHDASLTVARPGSSLIGRPTTVVHAAQLSMPAILAGIRAGHVFVDVEGSRDRLLELAASSGQQRAVMGEILRAAAGVRVHFEAHVVHVPAARLQVLLDGQPFASAVDAAIDGADQRIGFDWNSDGRPHRLRVEVRDPSGKPLLIGNPVYLNLPGH</sequence>
<dbReference type="GO" id="GO:0035312">
    <property type="term" value="F:5'-3' DNA exonuclease activity"/>
    <property type="evidence" value="ECO:0007669"/>
    <property type="project" value="TreeGrafter"/>
</dbReference>
<dbReference type="InterPro" id="IPR052018">
    <property type="entry name" value="PHP_domain"/>
</dbReference>
<comment type="caution">
    <text evidence="2">The sequence shown here is derived from an EMBL/GenBank/DDBJ whole genome shotgun (WGS) entry which is preliminary data.</text>
</comment>
<feature type="signal peptide" evidence="1">
    <location>
        <begin position="1"/>
        <end position="30"/>
    </location>
</feature>
<dbReference type="GO" id="GO:0004534">
    <property type="term" value="F:5'-3' RNA exonuclease activity"/>
    <property type="evidence" value="ECO:0007669"/>
    <property type="project" value="TreeGrafter"/>
</dbReference>
<evidence type="ECO:0000313" key="2">
    <source>
        <dbReference type="EMBL" id="TPG11456.1"/>
    </source>
</evidence>
<dbReference type="OrthoDB" id="9804333at2"/>
<dbReference type="RefSeq" id="WP_140648685.1">
    <property type="nucleotide sequence ID" value="NZ_RCZB01000003.1"/>
</dbReference>
<dbReference type="CDD" id="cd07432">
    <property type="entry name" value="PHP_HisPPase"/>
    <property type="match status" value="1"/>
</dbReference>
<name>A0A502CI59_9GAMM</name>